<dbReference type="EMBL" id="JBHLWK010000025">
    <property type="protein sequence ID" value="MFC0206260.1"/>
    <property type="molecule type" value="Genomic_DNA"/>
</dbReference>
<dbReference type="InterPro" id="IPR007607">
    <property type="entry name" value="BacA/B"/>
</dbReference>
<keyword evidence="3" id="KW-1185">Reference proteome</keyword>
<dbReference type="PANTHER" id="PTHR35024:SF4">
    <property type="entry name" value="POLYMER-FORMING CYTOSKELETAL PROTEIN"/>
    <property type="match status" value="1"/>
</dbReference>
<sequence length="140" mass="14150">MAKAFISARSAPTGATSFSMLGADTTITGNVQASADLHIDGSIDGDIACNALVQGEASEISGAVRAESVRIAGLVRGSVAAREVVILKTARIEGDVAYDALTIEQGARLEGRLTPNGGQIPPVIAQLPASAPELVLPAAE</sequence>
<accession>A0ABV6D0T5</accession>
<name>A0ABV6D0T5_9SPHN</name>
<organism evidence="2 3">
    <name type="scientific">Novosphingobium soli</name>
    <dbReference type="NCBI Taxonomy" id="574956"/>
    <lineage>
        <taxon>Bacteria</taxon>
        <taxon>Pseudomonadati</taxon>
        <taxon>Pseudomonadota</taxon>
        <taxon>Alphaproteobacteria</taxon>
        <taxon>Sphingomonadales</taxon>
        <taxon>Sphingomonadaceae</taxon>
        <taxon>Novosphingobium</taxon>
    </lineage>
</organism>
<comment type="caution">
    <text evidence="2">The sequence shown here is derived from an EMBL/GenBank/DDBJ whole genome shotgun (WGS) entry which is preliminary data.</text>
</comment>
<dbReference type="Pfam" id="PF04519">
    <property type="entry name" value="Bactofilin"/>
    <property type="match status" value="1"/>
</dbReference>
<comment type="similarity">
    <text evidence="1">Belongs to the bactofilin family.</text>
</comment>
<proteinExistence type="inferred from homology"/>
<reference evidence="2 3" key="1">
    <citation type="submission" date="2024-09" db="EMBL/GenBank/DDBJ databases">
        <authorList>
            <person name="Sun Q."/>
            <person name="Mori K."/>
        </authorList>
    </citation>
    <scope>NUCLEOTIDE SEQUENCE [LARGE SCALE GENOMIC DNA]</scope>
    <source>
        <strain evidence="2 3">CCM 7706</strain>
    </source>
</reference>
<evidence type="ECO:0000313" key="3">
    <source>
        <dbReference type="Proteomes" id="UP001589798"/>
    </source>
</evidence>
<dbReference type="RefSeq" id="WP_379488880.1">
    <property type="nucleotide sequence ID" value="NZ_JBHLWK010000025.1"/>
</dbReference>
<evidence type="ECO:0000256" key="1">
    <source>
        <dbReference type="ARBA" id="ARBA00044755"/>
    </source>
</evidence>
<evidence type="ECO:0000313" key="2">
    <source>
        <dbReference type="EMBL" id="MFC0206260.1"/>
    </source>
</evidence>
<gene>
    <name evidence="2" type="ORF">ACFFJC_18495</name>
</gene>
<protein>
    <submittedName>
        <fullName evidence="2">Polymer-forming cytoskeletal protein</fullName>
    </submittedName>
</protein>
<dbReference type="PANTHER" id="PTHR35024">
    <property type="entry name" value="HYPOTHETICAL CYTOSOLIC PROTEIN"/>
    <property type="match status" value="1"/>
</dbReference>
<dbReference type="Proteomes" id="UP001589798">
    <property type="component" value="Unassembled WGS sequence"/>
</dbReference>